<dbReference type="EMBL" id="GEDG01030428">
    <property type="protein sequence ID" value="JAP11939.1"/>
    <property type="molecule type" value="Transcribed_RNA"/>
</dbReference>
<accession>A0A0V0GVP9</accession>
<reference evidence="1" key="1">
    <citation type="submission" date="2015-12" db="EMBL/GenBank/DDBJ databases">
        <title>Gene expression during late stages of embryo sac development: a critical building block for successful pollen-pistil interactions.</title>
        <authorList>
            <person name="Liu Y."/>
            <person name="Joly V."/>
            <person name="Sabar M."/>
            <person name="Matton D.P."/>
        </authorList>
    </citation>
    <scope>NUCLEOTIDE SEQUENCE</scope>
</reference>
<feature type="non-terminal residue" evidence="1">
    <location>
        <position position="1"/>
    </location>
</feature>
<protein>
    <submittedName>
        <fullName evidence="1">Putative ovule protein</fullName>
    </submittedName>
</protein>
<proteinExistence type="predicted"/>
<dbReference type="AlphaFoldDB" id="A0A0V0GVP9"/>
<sequence>SLLSQKECHLSIFKNYHLTLNFQVYLNEMIYCHIIIYRCFIPQVSKVSDYFLYFVTRQTPSEN</sequence>
<organism evidence="1">
    <name type="scientific">Solanum chacoense</name>
    <name type="common">Chaco potato</name>
    <dbReference type="NCBI Taxonomy" id="4108"/>
    <lineage>
        <taxon>Eukaryota</taxon>
        <taxon>Viridiplantae</taxon>
        <taxon>Streptophyta</taxon>
        <taxon>Embryophyta</taxon>
        <taxon>Tracheophyta</taxon>
        <taxon>Spermatophyta</taxon>
        <taxon>Magnoliopsida</taxon>
        <taxon>eudicotyledons</taxon>
        <taxon>Gunneridae</taxon>
        <taxon>Pentapetalae</taxon>
        <taxon>asterids</taxon>
        <taxon>lamiids</taxon>
        <taxon>Solanales</taxon>
        <taxon>Solanaceae</taxon>
        <taxon>Solanoideae</taxon>
        <taxon>Solaneae</taxon>
        <taxon>Solanum</taxon>
    </lineage>
</organism>
<evidence type="ECO:0000313" key="1">
    <source>
        <dbReference type="EMBL" id="JAP11939.1"/>
    </source>
</evidence>
<name>A0A0V0GVP9_SOLCH</name>